<accession>A0ABX7WPU5</accession>
<dbReference type="RefSeq" id="WP_210221838.1">
    <property type="nucleotide sequence ID" value="NZ_CP072801.1"/>
</dbReference>
<evidence type="ECO:0000313" key="2">
    <source>
        <dbReference type="EMBL" id="QTR45427.1"/>
    </source>
</evidence>
<evidence type="ECO:0000313" key="3">
    <source>
        <dbReference type="Proteomes" id="UP000672039"/>
    </source>
</evidence>
<evidence type="ECO:0000256" key="1">
    <source>
        <dbReference type="SAM" id="Phobius"/>
    </source>
</evidence>
<organism evidence="2 3">
    <name type="scientific">Thiothrix litoralis</name>
    <dbReference type="NCBI Taxonomy" id="2891210"/>
    <lineage>
        <taxon>Bacteria</taxon>
        <taxon>Pseudomonadati</taxon>
        <taxon>Pseudomonadota</taxon>
        <taxon>Gammaproteobacteria</taxon>
        <taxon>Thiotrichales</taxon>
        <taxon>Thiotrichaceae</taxon>
        <taxon>Thiothrix</taxon>
    </lineage>
</organism>
<dbReference type="Proteomes" id="UP000672039">
    <property type="component" value="Chromosome"/>
</dbReference>
<reference evidence="2 3" key="1">
    <citation type="submission" date="2021-04" db="EMBL/GenBank/DDBJ databases">
        <title>Genomics, taxonomy and metabolism of representatives of sulfur bacteria of the genus Thiothrix: Thiothrix fructosivorans QT, Thiothrix unzii A1T and three new species, Thiothrix subterranea sp. nov., Thiothrix litoralis sp. nov. and 'Candidatus Thiothrix anitrata' sp. nov.</title>
        <authorList>
            <person name="Ravin N.V."/>
            <person name="Smolyakov D."/>
            <person name="Rudenko T.S."/>
            <person name="Mardanov A.V."/>
            <person name="Beletsky A.V."/>
            <person name="Markov N.D."/>
            <person name="Fomenkov A.I."/>
            <person name="Roberts R.J."/>
            <person name="Karnachuk O.V."/>
            <person name="Novikov A."/>
            <person name="Grabovich M.Y."/>
        </authorList>
    </citation>
    <scope>NUCLEOTIDE SEQUENCE [LARGE SCALE GENOMIC DNA]</scope>
    <source>
        <strain evidence="2 3">AS</strain>
    </source>
</reference>
<keyword evidence="3" id="KW-1185">Reference proteome</keyword>
<keyword evidence="1" id="KW-0812">Transmembrane</keyword>
<proteinExistence type="predicted"/>
<feature type="transmembrane region" description="Helical" evidence="1">
    <location>
        <begin position="32"/>
        <end position="55"/>
    </location>
</feature>
<keyword evidence="1" id="KW-1133">Transmembrane helix</keyword>
<evidence type="ECO:0008006" key="4">
    <source>
        <dbReference type="Google" id="ProtNLM"/>
    </source>
</evidence>
<sequence>MEAEVASATAGSSGSLASIGNSLSGLGTAAKAFVLVHPMGMAVAGGALLGIGAYYTIGKMFRKKDVVSMQAAPAAA</sequence>
<keyword evidence="1" id="KW-0472">Membrane</keyword>
<protein>
    <recommendedName>
        <fullName evidence="4">Magnetosome protein MamG</fullName>
    </recommendedName>
</protein>
<dbReference type="EMBL" id="CP072801">
    <property type="protein sequence ID" value="QTR45427.1"/>
    <property type="molecule type" value="Genomic_DNA"/>
</dbReference>
<gene>
    <name evidence="2" type="ORF">J9253_15660</name>
</gene>
<name>A0ABX7WPU5_9GAMM</name>